<keyword evidence="4" id="KW-1185">Reference proteome</keyword>
<evidence type="ECO:0000313" key="4">
    <source>
        <dbReference type="Proteomes" id="UP000271087"/>
    </source>
</evidence>
<dbReference type="PANTHER" id="PTHR11388">
    <property type="entry name" value="ORGANIC ANION TRANSPORTER"/>
    <property type="match status" value="1"/>
</dbReference>
<dbReference type="GO" id="GO:0015347">
    <property type="term" value="F:sodium-independent organic anion transmembrane transporter activity"/>
    <property type="evidence" value="ECO:0007669"/>
    <property type="project" value="TreeGrafter"/>
</dbReference>
<dbReference type="GO" id="GO:0043252">
    <property type="term" value="P:sodium-independent organic anion transport"/>
    <property type="evidence" value="ECO:0007669"/>
    <property type="project" value="TreeGrafter"/>
</dbReference>
<proteinExistence type="predicted"/>
<keyword evidence="2" id="KW-1133">Transmembrane helix</keyword>
<dbReference type="GO" id="GO:0016323">
    <property type="term" value="C:basolateral plasma membrane"/>
    <property type="evidence" value="ECO:0007669"/>
    <property type="project" value="TreeGrafter"/>
</dbReference>
<feature type="region of interest" description="Disordered" evidence="1">
    <location>
        <begin position="1"/>
        <end position="28"/>
    </location>
</feature>
<feature type="compositionally biased region" description="Polar residues" evidence="1">
    <location>
        <begin position="8"/>
        <end position="21"/>
    </location>
</feature>
<evidence type="ECO:0000313" key="3">
    <source>
        <dbReference type="EMBL" id="VDK61127.1"/>
    </source>
</evidence>
<dbReference type="AlphaFoldDB" id="A0A182DWP6"/>
<reference evidence="3 4" key="2">
    <citation type="submission" date="2018-08" db="EMBL/GenBank/DDBJ databases">
        <authorList>
            <person name="Laetsch R D."/>
            <person name="Stevens L."/>
            <person name="Kumar S."/>
            <person name="Blaxter L. M."/>
        </authorList>
    </citation>
    <scope>NUCLEOTIDE SEQUENCE [LARGE SCALE GENOMIC DNA]</scope>
</reference>
<keyword evidence="2" id="KW-0812">Transmembrane</keyword>
<keyword evidence="2" id="KW-0472">Membrane</keyword>
<evidence type="ECO:0000256" key="2">
    <source>
        <dbReference type="SAM" id="Phobius"/>
    </source>
</evidence>
<dbReference type="STRING" id="42157.A0A182DWP6"/>
<evidence type="ECO:0000313" key="5">
    <source>
        <dbReference type="WBParaSite" id="nOo.2.0.1.t00064-RA"/>
    </source>
</evidence>
<name>A0A182DWP6_ONCOC</name>
<dbReference type="Proteomes" id="UP000271087">
    <property type="component" value="Unassembled WGS sequence"/>
</dbReference>
<dbReference type="InterPro" id="IPR004156">
    <property type="entry name" value="OATP"/>
</dbReference>
<feature type="transmembrane region" description="Helical" evidence="2">
    <location>
        <begin position="56"/>
        <end position="80"/>
    </location>
</feature>
<sequence>MENHESSSFDTSQNDQSSLKPNETDDAIVDSDDEQFLCGYGRCTPKWLQKFHNAKWLLVMLGICAFVQSFVVNSIFPVGLSTLEKRFHMTSHAEHSRSSSSVWAGYASRIQLQLVLH</sequence>
<gene>
    <name evidence="3" type="ORF">NOO_LOCUS64</name>
</gene>
<dbReference type="WBParaSite" id="nOo.2.0.1.t00064-RA">
    <property type="protein sequence ID" value="nOo.2.0.1.t00064-RA"/>
    <property type="gene ID" value="nOo.2.0.1.g00064"/>
</dbReference>
<protein>
    <submittedName>
        <fullName evidence="5">MFS domain-containing protein</fullName>
    </submittedName>
</protein>
<reference evidence="5" key="1">
    <citation type="submission" date="2016-06" db="UniProtKB">
        <authorList>
            <consortium name="WormBaseParasite"/>
        </authorList>
    </citation>
    <scope>IDENTIFICATION</scope>
</reference>
<dbReference type="EMBL" id="UYRW01000005">
    <property type="protein sequence ID" value="VDK61127.1"/>
    <property type="molecule type" value="Genomic_DNA"/>
</dbReference>
<evidence type="ECO:0000256" key="1">
    <source>
        <dbReference type="SAM" id="MobiDB-lite"/>
    </source>
</evidence>
<organism evidence="5">
    <name type="scientific">Onchocerca ochengi</name>
    <name type="common">Filarial nematode worm</name>
    <dbReference type="NCBI Taxonomy" id="42157"/>
    <lineage>
        <taxon>Eukaryota</taxon>
        <taxon>Metazoa</taxon>
        <taxon>Ecdysozoa</taxon>
        <taxon>Nematoda</taxon>
        <taxon>Chromadorea</taxon>
        <taxon>Rhabditida</taxon>
        <taxon>Spirurina</taxon>
        <taxon>Spiruromorpha</taxon>
        <taxon>Filarioidea</taxon>
        <taxon>Onchocercidae</taxon>
        <taxon>Onchocerca</taxon>
    </lineage>
</organism>
<accession>A0A182DWP6</accession>
<dbReference type="OrthoDB" id="5062115at2759"/>
<dbReference type="PANTHER" id="PTHR11388:SF100">
    <property type="entry name" value="SOLUTE CARRIER ORGANIC ANION TRANSPORTER FAMILY MEMBER 4A1"/>
    <property type="match status" value="1"/>
</dbReference>